<dbReference type="GeneID" id="113206000"/>
<keyword evidence="2" id="KW-1185">Reference proteome</keyword>
<feature type="signal peptide" evidence="1">
    <location>
        <begin position="1"/>
        <end position="19"/>
    </location>
</feature>
<evidence type="ECO:0000313" key="2">
    <source>
        <dbReference type="Proteomes" id="UP000504606"/>
    </source>
</evidence>
<dbReference type="KEGG" id="foc:113206000"/>
<organism evidence="2 3">
    <name type="scientific">Frankliniella occidentalis</name>
    <name type="common">Western flower thrips</name>
    <name type="synonym">Euthrips occidentalis</name>
    <dbReference type="NCBI Taxonomy" id="133901"/>
    <lineage>
        <taxon>Eukaryota</taxon>
        <taxon>Metazoa</taxon>
        <taxon>Ecdysozoa</taxon>
        <taxon>Arthropoda</taxon>
        <taxon>Hexapoda</taxon>
        <taxon>Insecta</taxon>
        <taxon>Pterygota</taxon>
        <taxon>Neoptera</taxon>
        <taxon>Paraneoptera</taxon>
        <taxon>Thysanoptera</taxon>
        <taxon>Terebrantia</taxon>
        <taxon>Thripoidea</taxon>
        <taxon>Thripidae</taxon>
        <taxon>Frankliniella</taxon>
    </lineage>
</organism>
<reference evidence="3" key="1">
    <citation type="submission" date="2025-08" db="UniProtKB">
        <authorList>
            <consortium name="RefSeq"/>
        </authorList>
    </citation>
    <scope>IDENTIFICATION</scope>
    <source>
        <tissue evidence="3">Whole organism</tissue>
    </source>
</reference>
<dbReference type="RefSeq" id="XP_026277650.1">
    <property type="nucleotide sequence ID" value="XM_026421865.2"/>
</dbReference>
<name>A0A6J1SEB3_FRAOC</name>
<accession>A0A6J1SEB3</accession>
<sequence length="189" mass="21787">MPFLLVLLVALMCQEGIHSKPLNSLIGPFIAYAERFYLCEPDNHPLPWSWHLRVTHFNPYKPRELQLVTGNVTFANVTFDNSCWIKVVADNWSNNQWKENAFIFYFRRNACQAVRTNIPGFYESVLKKETKGACAVKGVYEVNNTPVNWTFPNVPIMPYANYRLRIMLGKAENVHGCVAVDCKIVPKFE</sequence>
<feature type="chain" id="PRO_5026664794" evidence="1">
    <location>
        <begin position="20"/>
        <end position="189"/>
    </location>
</feature>
<dbReference type="Proteomes" id="UP000504606">
    <property type="component" value="Unplaced"/>
</dbReference>
<proteinExistence type="predicted"/>
<dbReference type="AlphaFoldDB" id="A0A6J1SEB3"/>
<gene>
    <name evidence="3" type="primary">LOC113206000</name>
</gene>
<evidence type="ECO:0000256" key="1">
    <source>
        <dbReference type="SAM" id="SignalP"/>
    </source>
</evidence>
<protein>
    <submittedName>
        <fullName evidence="3">Uncharacterized protein LOC113206000 isoform X1</fullName>
    </submittedName>
</protein>
<evidence type="ECO:0000313" key="3">
    <source>
        <dbReference type="RefSeq" id="XP_026277650.1"/>
    </source>
</evidence>
<keyword evidence="1" id="KW-0732">Signal</keyword>